<gene>
    <name evidence="10" type="ORF">Vbra_14242</name>
</gene>
<accession>A0A0G4F0L5</accession>
<evidence type="ECO:0000256" key="2">
    <source>
        <dbReference type="ARBA" id="ARBA00022801"/>
    </source>
</evidence>
<feature type="active site" description="Charge relay system" evidence="6">
    <location>
        <position position="509"/>
    </location>
</feature>
<keyword evidence="11" id="KW-1185">Reference proteome</keyword>
<keyword evidence="2 6" id="KW-0378">Hydrolase</keyword>
<dbReference type="Gene3D" id="2.60.120.380">
    <property type="match status" value="1"/>
</dbReference>
<dbReference type="OrthoDB" id="10256524at2759"/>
<evidence type="ECO:0000256" key="5">
    <source>
        <dbReference type="ARBA" id="ARBA00023619"/>
    </source>
</evidence>
<dbReference type="SUPFAM" id="SSF49785">
    <property type="entry name" value="Galactose-binding domain-like"/>
    <property type="match status" value="1"/>
</dbReference>
<name>A0A0G4F0L5_VITBC</name>
<dbReference type="InterPro" id="IPR008979">
    <property type="entry name" value="Galactose-bd-like_sf"/>
</dbReference>
<evidence type="ECO:0000259" key="8">
    <source>
        <dbReference type="Pfam" id="PF00082"/>
    </source>
</evidence>
<dbReference type="InterPro" id="IPR046450">
    <property type="entry name" value="PA_dom_sf"/>
</dbReference>
<dbReference type="GO" id="GO:0004252">
    <property type="term" value="F:serine-type endopeptidase activity"/>
    <property type="evidence" value="ECO:0007669"/>
    <property type="project" value="UniProtKB-UniRule"/>
</dbReference>
<dbReference type="VEuPathDB" id="CryptoDB:Vbra_14242"/>
<dbReference type="SUPFAM" id="SSF52743">
    <property type="entry name" value="Subtilisin-like"/>
    <property type="match status" value="1"/>
</dbReference>
<dbReference type="EC" id="3.4.21.62" evidence="5"/>
<feature type="active site" description="Charge relay system" evidence="6">
    <location>
        <position position="106"/>
    </location>
</feature>
<keyword evidence="3 6" id="KW-0720">Serine protease</keyword>
<comment type="similarity">
    <text evidence="6">Belongs to the peptidase S8 family.</text>
</comment>
<dbReference type="Gene3D" id="3.40.50.200">
    <property type="entry name" value="Peptidase S8/S53 domain"/>
    <property type="match status" value="2"/>
</dbReference>
<evidence type="ECO:0000313" key="11">
    <source>
        <dbReference type="Proteomes" id="UP000041254"/>
    </source>
</evidence>
<feature type="region of interest" description="Disordered" evidence="7">
    <location>
        <begin position="712"/>
        <end position="740"/>
    </location>
</feature>
<organism evidence="10 11">
    <name type="scientific">Vitrella brassicaformis (strain CCMP3155)</name>
    <dbReference type="NCBI Taxonomy" id="1169540"/>
    <lineage>
        <taxon>Eukaryota</taxon>
        <taxon>Sar</taxon>
        <taxon>Alveolata</taxon>
        <taxon>Colpodellida</taxon>
        <taxon>Vitrellaceae</taxon>
        <taxon>Vitrella</taxon>
    </lineage>
</organism>
<keyword evidence="1 6" id="KW-0645">Protease</keyword>
<evidence type="ECO:0000256" key="4">
    <source>
        <dbReference type="ARBA" id="ARBA00023529"/>
    </source>
</evidence>
<dbReference type="Pfam" id="PF02225">
    <property type="entry name" value="PA"/>
    <property type="match status" value="1"/>
</dbReference>
<evidence type="ECO:0000256" key="3">
    <source>
        <dbReference type="ARBA" id="ARBA00022825"/>
    </source>
</evidence>
<feature type="domain" description="Peptidase S8/S53" evidence="8">
    <location>
        <begin position="466"/>
        <end position="534"/>
    </location>
</feature>
<feature type="domain" description="PA" evidence="9">
    <location>
        <begin position="320"/>
        <end position="416"/>
    </location>
</feature>
<sequence length="1084" mass="116658">MATAAAHGLTEESASSFWPLWSQGLFGEGELIGVGDSGVAGDSCWYSGTSNEVPFNSLNYLHRKIVSYQSLSGDFRDDPVSTTVRWPGSRQQPKQEINGPPVLTFHGENVTLGSGLAPLAKLAFIDLQSGGRFSVPANIKNSYFDNFRALGASIASSSWGSQDHEGLTTFDVDVDAYLRSHEGFLAVFPSGNAPKQGGRNVDSPAHAKNVLSVGATFSNKNAYPMRLPWQLLVIRPSFNVSPGCRYSTSNDIVVQGCDPVSSVATSPTASGVHVEELLRSAVLPSLPAEMSASPAVFGPVWESSDYAIGLIDNKELMLAPGDPPDGCDPDLLASYLVEVGLLSLQGFVVLVARGRCSFLTKALNVQNVSGDGVLVYNTADGQHAWDVIMGVPPDQAAMATAVKIPALLISAEDGRAFKSLLKESAGRNYTMMYSSESGPATVTVETSLEVTVSLPHLSDTKLFLTRAWFSAYGPTSDGRIKPDVVAPGDAILSADASASCSQKSLQGTSQSTPFVAAATALIREFLRKGLLQEAQGKPSAPPGSHLRSSTLKAMIVASGYFEGQSSSRPYDTEVGFGAVQLGRLLPFKNNDAAPLQRELSLEVLQGLLYDDGDAHRYCITMNSARIRRLEEQRVTLPYAFKVSLTWTDAPSAPAAAVPLINDVHLIMKCQHNQWTTRYGNGGASADTLNNVEVIIVDSPRVNAATDYRDTYSTMPPADALSNKSTAPTPQTPMAPPAVPRSLPSDESICVVWVVADSLPRAPQPYSLVVSGLFERLDPHCTISGSAEPPDGVAYELTPDAEGRHIFHTAEVATVMASAAVWLADVHTQSVTATDPAQPDPFFQPGSDEAADRELFFTTQPLNPMQWHFFRLPICAFPDNIHGRRQRVNDTNGYVISHVVTVRAPVLRPPPLLPVNPPQPETAAYEMPLAPEMVAGVDPTLLQRPDWAAAGWTDGLSMSGVVLHDVRLTAPRLIVGEAVGSYRYSQSLETQYWQRQLTADVFLPDGLLSVEHDGLLERSQGEVYVGVWSKVWEQSIAYELQLTFHGDKSTSCIPPDTSGRSGHMLQTSGVPLNQRRTLVLRMCPS</sequence>
<dbReference type="InParanoid" id="A0A0G4F0L5"/>
<evidence type="ECO:0000256" key="7">
    <source>
        <dbReference type="SAM" id="MobiDB-lite"/>
    </source>
</evidence>
<dbReference type="InterPro" id="IPR000209">
    <property type="entry name" value="Peptidase_S8/S53_dom"/>
</dbReference>
<protein>
    <recommendedName>
        <fullName evidence="5">subtilisin</fullName>
        <ecNumber evidence="5">3.4.21.62</ecNumber>
    </recommendedName>
</protein>
<dbReference type="InterPro" id="IPR036852">
    <property type="entry name" value="Peptidase_S8/S53_dom_sf"/>
</dbReference>
<feature type="active site" description="Charge relay system" evidence="6">
    <location>
        <position position="36"/>
    </location>
</feature>
<evidence type="ECO:0000313" key="10">
    <source>
        <dbReference type="EMBL" id="CEM05386.1"/>
    </source>
</evidence>
<dbReference type="Pfam" id="PF00082">
    <property type="entry name" value="Peptidase_S8"/>
    <property type="match status" value="2"/>
</dbReference>
<feature type="compositionally biased region" description="Pro residues" evidence="7">
    <location>
        <begin position="729"/>
        <end position="738"/>
    </location>
</feature>
<evidence type="ECO:0000256" key="6">
    <source>
        <dbReference type="PROSITE-ProRule" id="PRU01240"/>
    </source>
</evidence>
<dbReference type="SUPFAM" id="SSF52025">
    <property type="entry name" value="PA domain"/>
    <property type="match status" value="1"/>
</dbReference>
<dbReference type="Proteomes" id="UP000041254">
    <property type="component" value="Unassembled WGS sequence"/>
</dbReference>
<evidence type="ECO:0000259" key="9">
    <source>
        <dbReference type="Pfam" id="PF02225"/>
    </source>
</evidence>
<dbReference type="PANTHER" id="PTHR43399:SF5">
    <property type="entry name" value="PEPTIDASE S8 FAMILY WITH PROTEASE-ASSOCIATED DOMAIN"/>
    <property type="match status" value="1"/>
</dbReference>
<proteinExistence type="inferred from homology"/>
<dbReference type="PROSITE" id="PS00138">
    <property type="entry name" value="SUBTILASE_SER"/>
    <property type="match status" value="1"/>
</dbReference>
<dbReference type="InterPro" id="IPR003137">
    <property type="entry name" value="PA_domain"/>
</dbReference>
<evidence type="ECO:0000256" key="1">
    <source>
        <dbReference type="ARBA" id="ARBA00022670"/>
    </source>
</evidence>
<dbReference type="InterPro" id="IPR023828">
    <property type="entry name" value="Peptidase_S8_Ser-AS"/>
</dbReference>
<dbReference type="PROSITE" id="PS51892">
    <property type="entry name" value="SUBTILASE"/>
    <property type="match status" value="1"/>
</dbReference>
<dbReference type="PANTHER" id="PTHR43399">
    <property type="entry name" value="SUBTILISIN-RELATED"/>
    <property type="match status" value="1"/>
</dbReference>
<dbReference type="EMBL" id="CDMY01000357">
    <property type="protein sequence ID" value="CEM05386.1"/>
    <property type="molecule type" value="Genomic_DNA"/>
</dbReference>
<dbReference type="InterPro" id="IPR051048">
    <property type="entry name" value="Peptidase_S8/S53_subtilisin"/>
</dbReference>
<feature type="domain" description="Peptidase S8/S53" evidence="8">
    <location>
        <begin position="105"/>
        <end position="256"/>
    </location>
</feature>
<dbReference type="Gene3D" id="3.50.30.30">
    <property type="match status" value="1"/>
</dbReference>
<comment type="catalytic activity">
    <reaction evidence="4">
        <text>Hydrolysis of proteins with broad specificity for peptide bonds, and a preference for a large uncharged residue in P1. Hydrolyzes peptide amides.</text>
        <dbReference type="EC" id="3.4.21.62"/>
    </reaction>
</comment>
<reference evidence="10 11" key="1">
    <citation type="submission" date="2014-11" db="EMBL/GenBank/DDBJ databases">
        <authorList>
            <person name="Zhu J."/>
            <person name="Qi W."/>
            <person name="Song R."/>
        </authorList>
    </citation>
    <scope>NUCLEOTIDE SEQUENCE [LARGE SCALE GENOMIC DNA]</scope>
</reference>
<dbReference type="GO" id="GO:0006508">
    <property type="term" value="P:proteolysis"/>
    <property type="evidence" value="ECO:0007669"/>
    <property type="project" value="UniProtKB-KW"/>
</dbReference>
<dbReference type="AlphaFoldDB" id="A0A0G4F0L5"/>